<evidence type="ECO:0000313" key="1">
    <source>
        <dbReference type="EMBL" id="PLW77264.1"/>
    </source>
</evidence>
<proteinExistence type="predicted"/>
<name>A0A2N5XRZ6_9HYPH</name>
<accession>A0A2N5XRZ6</accession>
<protein>
    <submittedName>
        <fullName evidence="1">Uncharacterized protein</fullName>
    </submittedName>
</protein>
<dbReference type="Proteomes" id="UP000234881">
    <property type="component" value="Unassembled WGS sequence"/>
</dbReference>
<dbReference type="EMBL" id="PKUQ01000017">
    <property type="protein sequence ID" value="PLW77264.1"/>
    <property type="molecule type" value="Genomic_DNA"/>
</dbReference>
<sequence>MHRQFPGTEALIYDDLGLATDRKSKHEEAPMRSLALAVDLNINSGNHTLNHLQSFNINLPFVLKGRIGGAPLAVLVCNKH</sequence>
<evidence type="ECO:0000313" key="2">
    <source>
        <dbReference type="Proteomes" id="UP000234881"/>
    </source>
</evidence>
<comment type="caution">
    <text evidence="1">The sequence shown here is derived from an EMBL/GenBank/DDBJ whole genome shotgun (WGS) entry which is preliminary data.</text>
</comment>
<organism evidence="1 2">
    <name type="scientific">Cohaesibacter celericrescens</name>
    <dbReference type="NCBI Taxonomy" id="2067669"/>
    <lineage>
        <taxon>Bacteria</taxon>
        <taxon>Pseudomonadati</taxon>
        <taxon>Pseudomonadota</taxon>
        <taxon>Alphaproteobacteria</taxon>
        <taxon>Hyphomicrobiales</taxon>
        <taxon>Cohaesibacteraceae</taxon>
    </lineage>
</organism>
<keyword evidence="2" id="KW-1185">Reference proteome</keyword>
<reference evidence="1 2" key="1">
    <citation type="submission" date="2018-01" db="EMBL/GenBank/DDBJ databases">
        <title>The draft genome sequence of Cohaesibacter sp. H1304.</title>
        <authorList>
            <person name="Wang N.-N."/>
            <person name="Du Z.-J."/>
        </authorList>
    </citation>
    <scope>NUCLEOTIDE SEQUENCE [LARGE SCALE GENOMIC DNA]</scope>
    <source>
        <strain evidence="1 2">H1304</strain>
    </source>
</reference>
<gene>
    <name evidence="1" type="ORF">C0081_10590</name>
</gene>
<dbReference type="AlphaFoldDB" id="A0A2N5XRZ6"/>